<keyword evidence="9" id="KW-1185">Reference proteome</keyword>
<feature type="domain" description="TonB-dependent receptor-like beta-barrel" evidence="6">
    <location>
        <begin position="399"/>
        <end position="906"/>
    </location>
</feature>
<evidence type="ECO:0000259" key="6">
    <source>
        <dbReference type="Pfam" id="PF00593"/>
    </source>
</evidence>
<gene>
    <name evidence="8" type="ORF">Q3O60_12195</name>
</gene>
<keyword evidence="8" id="KW-0675">Receptor</keyword>
<dbReference type="Gene3D" id="2.40.170.20">
    <property type="entry name" value="TonB-dependent receptor, beta-barrel domain"/>
    <property type="match status" value="1"/>
</dbReference>
<dbReference type="InterPro" id="IPR012910">
    <property type="entry name" value="Plug_dom"/>
</dbReference>
<reference evidence="8 9" key="1">
    <citation type="submission" date="2023-08" db="EMBL/GenBank/DDBJ databases">
        <authorList>
            <person name="Joshi A."/>
            <person name="Thite S."/>
        </authorList>
    </citation>
    <scope>NUCLEOTIDE SEQUENCE [LARGE SCALE GENOMIC DNA]</scope>
    <source>
        <strain evidence="8 9">AC40</strain>
    </source>
</reference>
<dbReference type="Pfam" id="PF00593">
    <property type="entry name" value="TonB_dep_Rec_b-barrel"/>
    <property type="match status" value="1"/>
</dbReference>
<evidence type="ECO:0000256" key="1">
    <source>
        <dbReference type="ARBA" id="ARBA00004442"/>
    </source>
</evidence>
<feature type="domain" description="TonB-dependent receptor plug" evidence="7">
    <location>
        <begin position="63"/>
        <end position="180"/>
    </location>
</feature>
<dbReference type="SUPFAM" id="SSF56935">
    <property type="entry name" value="Porins"/>
    <property type="match status" value="1"/>
</dbReference>
<feature type="signal peptide" evidence="5">
    <location>
        <begin position="1"/>
        <end position="32"/>
    </location>
</feature>
<comment type="caution">
    <text evidence="8">The sequence shown here is derived from an EMBL/GenBank/DDBJ whole genome shotgun (WGS) entry which is preliminary data.</text>
</comment>
<dbReference type="PANTHER" id="PTHR47234:SF2">
    <property type="entry name" value="TONB-DEPENDENT RECEPTOR"/>
    <property type="match status" value="1"/>
</dbReference>
<evidence type="ECO:0000256" key="2">
    <source>
        <dbReference type="ARBA" id="ARBA00023136"/>
    </source>
</evidence>
<keyword evidence="3" id="KW-0998">Cell outer membrane</keyword>
<evidence type="ECO:0000313" key="9">
    <source>
        <dbReference type="Proteomes" id="UP001231616"/>
    </source>
</evidence>
<dbReference type="InterPro" id="IPR036942">
    <property type="entry name" value="Beta-barrel_TonB_sf"/>
</dbReference>
<dbReference type="EMBL" id="JAUZVZ010000016">
    <property type="protein sequence ID" value="MDP4536954.1"/>
    <property type="molecule type" value="Genomic_DNA"/>
</dbReference>
<comment type="similarity">
    <text evidence="4">Belongs to the TonB-dependent receptor family.</text>
</comment>
<evidence type="ECO:0000313" key="8">
    <source>
        <dbReference type="EMBL" id="MDP4536954.1"/>
    </source>
</evidence>
<feature type="non-terminal residue" evidence="8">
    <location>
        <position position="915"/>
    </location>
</feature>
<keyword evidence="2 4" id="KW-0472">Membrane</keyword>
<evidence type="ECO:0000256" key="3">
    <source>
        <dbReference type="ARBA" id="ARBA00023237"/>
    </source>
</evidence>
<dbReference type="InterPro" id="IPR000531">
    <property type="entry name" value="Beta-barrel_TonB"/>
</dbReference>
<dbReference type="RefSeq" id="WP_305894216.1">
    <property type="nucleotide sequence ID" value="NZ_JAUZVZ010000016.1"/>
</dbReference>
<feature type="chain" id="PRO_5046784386" evidence="5">
    <location>
        <begin position="33"/>
        <end position="915"/>
    </location>
</feature>
<dbReference type="PANTHER" id="PTHR47234">
    <property type="match status" value="1"/>
</dbReference>
<dbReference type="Pfam" id="PF07715">
    <property type="entry name" value="Plug"/>
    <property type="match status" value="1"/>
</dbReference>
<keyword evidence="4" id="KW-0798">TonB box</keyword>
<comment type="subcellular location">
    <subcellularLocation>
        <location evidence="1 4">Cell outer membrane</location>
    </subcellularLocation>
</comment>
<name>A0ABT9H0V6_9GAMM</name>
<proteinExistence type="inferred from homology"/>
<evidence type="ECO:0000256" key="4">
    <source>
        <dbReference type="RuleBase" id="RU003357"/>
    </source>
</evidence>
<organism evidence="8 9">
    <name type="scientific">Alkalimonas collagenimarina</name>
    <dbReference type="NCBI Taxonomy" id="400390"/>
    <lineage>
        <taxon>Bacteria</taxon>
        <taxon>Pseudomonadati</taxon>
        <taxon>Pseudomonadota</taxon>
        <taxon>Gammaproteobacteria</taxon>
        <taxon>Alkalimonas</taxon>
    </lineage>
</organism>
<dbReference type="Proteomes" id="UP001231616">
    <property type="component" value="Unassembled WGS sequence"/>
</dbReference>
<accession>A0ABT9H0V6</accession>
<evidence type="ECO:0000256" key="5">
    <source>
        <dbReference type="SAM" id="SignalP"/>
    </source>
</evidence>
<dbReference type="InterPro" id="IPR037066">
    <property type="entry name" value="Plug_dom_sf"/>
</dbReference>
<dbReference type="Gene3D" id="2.170.130.10">
    <property type="entry name" value="TonB-dependent receptor, plug domain"/>
    <property type="match status" value="1"/>
</dbReference>
<sequence length="915" mass="100081">MIKIKPTIRKSPLALAIGGVLATTILSPAAFALQNEIEEEEVRSTERIQVIGSRIRQDGFDEAMPVDIVLASDAASQGISDVAELLRAFSAAAGGPQATAALSTALLQEGGVGAETVSLRGLGANRTLVLLNGRRIGPAGTRGEVSSFDFNVLPIEVVDRLEILKDGASSLYGSDAVAGVINIITKKGDGGNVTVNLSQPFESGGEQQRLSATYGSTFNRGSFRVTADYNLQRELTKRDRSHFGCGERYVFDAATGERADLIDPRTGATQCRDLLWGQVWLYDYQDDFTDDVNRPGNTQRIQYDFDGVLGNYVPPFSTDPNNPYHIGTPSGWYPVGYDAASDAVEDYQHPFFGLTSLIPRNERITLFGEGDYEISDNLTAYAEVLLNRRNTDVNGYRQYWGYIYNSNFDFANFDVVEGAGNPLSQGWTGANWLSPTPITDHSGSGVRVDYYRFVAGLTGDIGNNWYWDLAYQHSRSEGTYKTQIIWNDSINDQNFATESCVGTVTSVRGVPCIDIPWLDPEFLRGNVSPAVRDFLFGEDIGKTIYTQKSLEGFISGDVFDLPAGPVGIAVGFNYQRDSINDTPGDAMRNGNAWGSSQAGITAGKDTSKAFFAEAQLPLLQDLPLAESLDLTLSGRYTDVDSSGSDTTYKAGINWMLGAGFRVRASHGTSFRAPALFELYLNEQTGSLRQSLADPCVLWGTRLDEGAITQRIADNCLADGIPADYGGGAISATTVTGGGFGLLEPETSRSNTIGFVYQPTFMRNLNLSWDYFDIKIEGEVTNLGGGDIVRQCYNSLNFATEPLCNQFDRDPLDLRVSEIRGGYLNISSQVNRGYDVRIAYQHDLSFGRLSLTAQGTRQLEASRQLFETEDPEDRTGEFGRPQNVGSLTANLMMDDWVFSWTGRYVGSVSNHIRPFR</sequence>
<keyword evidence="5" id="KW-0732">Signal</keyword>
<protein>
    <submittedName>
        <fullName evidence="8">TonB-dependent receptor</fullName>
    </submittedName>
</protein>
<evidence type="ECO:0000259" key="7">
    <source>
        <dbReference type="Pfam" id="PF07715"/>
    </source>
</evidence>